<keyword evidence="2" id="KW-0378">Hydrolase</keyword>
<dbReference type="OrthoDB" id="408631at2759"/>
<dbReference type="AlphaFoldDB" id="V4AW76"/>
<dbReference type="Pfam" id="PF07859">
    <property type="entry name" value="Abhydrolase_3"/>
    <property type="match status" value="2"/>
</dbReference>
<dbReference type="CTD" id="20234163"/>
<comment type="similarity">
    <text evidence="1">Belongs to the 'GDXG' lipolytic enzyme family.</text>
</comment>
<feature type="active site" evidence="3 4">
    <location>
        <position position="195"/>
    </location>
</feature>
<dbReference type="ESTHER" id="lotgi-v4aw76">
    <property type="family name" value="Arylacetamide_deacetylase"/>
</dbReference>
<evidence type="ECO:0000256" key="3">
    <source>
        <dbReference type="PIRSR" id="PIRSR037251-1"/>
    </source>
</evidence>
<keyword evidence="5" id="KW-0472">Membrane</keyword>
<feature type="active site" evidence="3">
    <location>
        <position position="380"/>
    </location>
</feature>
<evidence type="ECO:0000313" key="7">
    <source>
        <dbReference type="EMBL" id="ESP01718.1"/>
    </source>
</evidence>
<keyword evidence="8" id="KW-1185">Reference proteome</keyword>
<feature type="active site" evidence="3">
    <location>
        <position position="350"/>
    </location>
</feature>
<dbReference type="PROSITE" id="PS01174">
    <property type="entry name" value="LIPASE_GDXG_SER"/>
    <property type="match status" value="1"/>
</dbReference>
<dbReference type="KEGG" id="lgi:LOTGIDRAFT_139240"/>
<feature type="domain" description="Alpha/beta hydrolase fold-3" evidence="6">
    <location>
        <begin position="320"/>
        <end position="383"/>
    </location>
</feature>
<dbReference type="Proteomes" id="UP000030746">
    <property type="component" value="Unassembled WGS sequence"/>
</dbReference>
<dbReference type="InterPro" id="IPR017157">
    <property type="entry name" value="Arylacetamide_deacetylase"/>
</dbReference>
<dbReference type="PIRSF" id="PIRSF037251">
    <property type="entry name" value="Arylacetamide_deacetylase"/>
    <property type="match status" value="1"/>
</dbReference>
<gene>
    <name evidence="7" type="ORF">LOTGIDRAFT_139240</name>
</gene>
<dbReference type="STRING" id="225164.V4AW76"/>
<dbReference type="PANTHER" id="PTHR48081">
    <property type="entry name" value="AB HYDROLASE SUPERFAMILY PROTEIN C4A8.06C"/>
    <property type="match status" value="1"/>
</dbReference>
<reference evidence="7 8" key="1">
    <citation type="journal article" date="2013" name="Nature">
        <title>Insights into bilaterian evolution from three spiralian genomes.</title>
        <authorList>
            <person name="Simakov O."/>
            <person name="Marletaz F."/>
            <person name="Cho S.J."/>
            <person name="Edsinger-Gonzales E."/>
            <person name="Havlak P."/>
            <person name="Hellsten U."/>
            <person name="Kuo D.H."/>
            <person name="Larsson T."/>
            <person name="Lv J."/>
            <person name="Arendt D."/>
            <person name="Savage R."/>
            <person name="Osoegawa K."/>
            <person name="de Jong P."/>
            <person name="Grimwood J."/>
            <person name="Chapman J.A."/>
            <person name="Shapiro H."/>
            <person name="Aerts A."/>
            <person name="Otillar R.P."/>
            <person name="Terry A.Y."/>
            <person name="Boore J.L."/>
            <person name="Grigoriev I.V."/>
            <person name="Lindberg D.R."/>
            <person name="Seaver E.C."/>
            <person name="Weisblat D.A."/>
            <person name="Putnam N.H."/>
            <person name="Rokhsar D.S."/>
        </authorList>
    </citation>
    <scope>NUCLEOTIDE SEQUENCE [LARGE SCALE GENOMIC DNA]</scope>
</reference>
<protein>
    <recommendedName>
        <fullName evidence="6">Alpha/beta hydrolase fold-3 domain-containing protein</fullName>
    </recommendedName>
</protein>
<evidence type="ECO:0000313" key="8">
    <source>
        <dbReference type="Proteomes" id="UP000030746"/>
    </source>
</evidence>
<dbReference type="RefSeq" id="XP_009047608.1">
    <property type="nucleotide sequence ID" value="XM_009049360.1"/>
</dbReference>
<dbReference type="OMA" id="DHVYTEP"/>
<dbReference type="HOGENOM" id="CLU_012494_12_3_1"/>
<dbReference type="EMBL" id="KB200406">
    <property type="protein sequence ID" value="ESP01718.1"/>
    <property type="molecule type" value="Genomic_DNA"/>
</dbReference>
<keyword evidence="5" id="KW-1133">Transmembrane helix</keyword>
<organism evidence="7 8">
    <name type="scientific">Lottia gigantea</name>
    <name type="common">Giant owl limpet</name>
    <dbReference type="NCBI Taxonomy" id="225164"/>
    <lineage>
        <taxon>Eukaryota</taxon>
        <taxon>Metazoa</taxon>
        <taxon>Spiralia</taxon>
        <taxon>Lophotrochozoa</taxon>
        <taxon>Mollusca</taxon>
        <taxon>Gastropoda</taxon>
        <taxon>Patellogastropoda</taxon>
        <taxon>Lottioidea</taxon>
        <taxon>Lottiidae</taxon>
        <taxon>Lottia</taxon>
    </lineage>
</organism>
<evidence type="ECO:0000256" key="2">
    <source>
        <dbReference type="ARBA" id="ARBA00022801"/>
    </source>
</evidence>
<dbReference type="GeneID" id="20234163"/>
<dbReference type="GO" id="GO:0016020">
    <property type="term" value="C:membrane"/>
    <property type="evidence" value="ECO:0007669"/>
    <property type="project" value="InterPro"/>
</dbReference>
<proteinExistence type="inferred from homology"/>
<evidence type="ECO:0000256" key="1">
    <source>
        <dbReference type="ARBA" id="ARBA00010515"/>
    </source>
</evidence>
<name>V4AW76_LOTGI</name>
<dbReference type="GO" id="GO:0052689">
    <property type="term" value="F:carboxylic ester hydrolase activity"/>
    <property type="evidence" value="ECO:0007669"/>
    <property type="project" value="InterPro"/>
</dbReference>
<feature type="transmembrane region" description="Helical" evidence="5">
    <location>
        <begin position="6"/>
        <end position="23"/>
    </location>
</feature>
<evidence type="ECO:0000259" key="6">
    <source>
        <dbReference type="Pfam" id="PF07859"/>
    </source>
</evidence>
<dbReference type="InterPro" id="IPR033140">
    <property type="entry name" value="Lipase_GDXG_put_SER_AS"/>
</dbReference>
<accession>V4AW76</accession>
<sequence length="412" mass="46361">MGTLARVLFIPVICAVMGYYLYTPLPDGLRQKSRIQLFYAKHKISSLLISMGVKLGFGSGIELARRYQHYTMVSPLNDENITVTNTTFSGIPVMIFTPNTVSSKSPAIVYFHGGGWMFLSSGTKSHFTNNLYRKSQINVLNTYSPYIITSFSYRLSPEHPFPAAFDDCVTATVHVLQNGHKFGVDSDNVGVAGDSAGGNLAAAVALRLSDEKESRLPKLRFQIIIYSVLQAWDFKLPSYTHNEITLFPSSVMIKFILPYLGEVATDENIAVCLSNNHLTPALKKSKFTKFVDQSLLPPQFRRTPPKIDDVLNTTLAKRLETLIINPYAFPLMAKDLSRLPPAFVLTCQHDLTRDDALMYVERLRKAGIDVQHKHVTDAVHDFFLRAPNNDFTYDVHLETLSDLKVYANKYYK</sequence>
<dbReference type="InterPro" id="IPR013094">
    <property type="entry name" value="AB_hydrolase_3"/>
</dbReference>
<dbReference type="PANTHER" id="PTHR48081:SF8">
    <property type="entry name" value="ALPHA_BETA HYDROLASE FOLD-3 DOMAIN-CONTAINING PROTEIN-RELATED"/>
    <property type="match status" value="1"/>
</dbReference>
<dbReference type="SUPFAM" id="SSF53474">
    <property type="entry name" value="alpha/beta-Hydrolases"/>
    <property type="match status" value="1"/>
</dbReference>
<evidence type="ECO:0000256" key="4">
    <source>
        <dbReference type="PROSITE-ProRule" id="PRU10038"/>
    </source>
</evidence>
<feature type="domain" description="Alpha/beta hydrolase fold-3" evidence="6">
    <location>
        <begin position="108"/>
        <end position="273"/>
    </location>
</feature>
<dbReference type="InterPro" id="IPR050300">
    <property type="entry name" value="GDXG_lipolytic_enzyme"/>
</dbReference>
<keyword evidence="5" id="KW-0812">Transmembrane</keyword>
<dbReference type="Gene3D" id="3.40.50.1820">
    <property type="entry name" value="alpha/beta hydrolase"/>
    <property type="match status" value="1"/>
</dbReference>
<dbReference type="InterPro" id="IPR029058">
    <property type="entry name" value="AB_hydrolase_fold"/>
</dbReference>
<evidence type="ECO:0000256" key="5">
    <source>
        <dbReference type="SAM" id="Phobius"/>
    </source>
</evidence>